<keyword evidence="2" id="KW-0812">Transmembrane</keyword>
<evidence type="ECO:0000256" key="1">
    <source>
        <dbReference type="SAM" id="MobiDB-lite"/>
    </source>
</evidence>
<comment type="caution">
    <text evidence="3">The sequence shown here is derived from an EMBL/GenBank/DDBJ whole genome shotgun (WGS) entry which is preliminary data.</text>
</comment>
<feature type="compositionally biased region" description="Polar residues" evidence="1">
    <location>
        <begin position="1"/>
        <end position="17"/>
    </location>
</feature>
<reference evidence="3" key="1">
    <citation type="submission" date="2021-02" db="EMBL/GenBank/DDBJ databases">
        <authorList>
            <person name="Nowell W R."/>
        </authorList>
    </citation>
    <scope>NUCLEOTIDE SEQUENCE</scope>
</reference>
<accession>A0A813UPQ5</accession>
<evidence type="ECO:0000313" key="4">
    <source>
        <dbReference type="Proteomes" id="UP000663889"/>
    </source>
</evidence>
<protein>
    <submittedName>
        <fullName evidence="3">Uncharacterized protein</fullName>
    </submittedName>
</protein>
<dbReference type="EMBL" id="CAJNOU010000039">
    <property type="protein sequence ID" value="CAF0826294.1"/>
    <property type="molecule type" value="Genomic_DNA"/>
</dbReference>
<dbReference type="Proteomes" id="UP000663889">
    <property type="component" value="Unassembled WGS sequence"/>
</dbReference>
<feature type="transmembrane region" description="Helical" evidence="2">
    <location>
        <begin position="116"/>
        <end position="138"/>
    </location>
</feature>
<name>A0A813UPQ5_9BILA</name>
<proteinExistence type="predicted"/>
<organism evidence="3 4">
    <name type="scientific">Rotaria sordida</name>
    <dbReference type="NCBI Taxonomy" id="392033"/>
    <lineage>
        <taxon>Eukaryota</taxon>
        <taxon>Metazoa</taxon>
        <taxon>Spiralia</taxon>
        <taxon>Gnathifera</taxon>
        <taxon>Rotifera</taxon>
        <taxon>Eurotatoria</taxon>
        <taxon>Bdelloidea</taxon>
        <taxon>Philodinida</taxon>
        <taxon>Philodinidae</taxon>
        <taxon>Rotaria</taxon>
    </lineage>
</organism>
<keyword evidence="2" id="KW-0472">Membrane</keyword>
<keyword evidence="2" id="KW-1133">Transmembrane helix</keyword>
<dbReference type="AlphaFoldDB" id="A0A813UPQ5"/>
<sequence length="141" mass="15589">MPNTDPLNTNAQINQPENDLPVPLVPPVAASSLEVADANSTVATAIDNTDETLSIRGQIQIPTLLSRTNKSSNLSEANHQAKKKCVPRSVKRHCKILYLSTKSLFFNNKAMKSCRYFIISVINTTLITCLLVTFYPVIKKM</sequence>
<evidence type="ECO:0000313" key="3">
    <source>
        <dbReference type="EMBL" id="CAF0826294.1"/>
    </source>
</evidence>
<feature type="region of interest" description="Disordered" evidence="1">
    <location>
        <begin position="1"/>
        <end position="21"/>
    </location>
</feature>
<evidence type="ECO:0000256" key="2">
    <source>
        <dbReference type="SAM" id="Phobius"/>
    </source>
</evidence>
<gene>
    <name evidence="3" type="ORF">SEV965_LOCUS1878</name>
</gene>